<gene>
    <name evidence="4" type="ORF">EHS89_19675</name>
</gene>
<sequence>MTTLSQLTAGQIMSKELLTAEANWSVKTLIEFLSKHKVTGAPVVSSTREIKGVVSLSDILKLDTQPEAAKKANIVSQYYMATLEGYTADELGLKNADLHSKHLVQEIMTADIISVTEDTTLPAIAKLMSDKSIHRVFVSNNDGLSGVISTLDILRQLADS</sequence>
<dbReference type="PANTHER" id="PTHR43080">
    <property type="entry name" value="CBS DOMAIN-CONTAINING PROTEIN CBSX3, MITOCHONDRIAL"/>
    <property type="match status" value="1"/>
</dbReference>
<proteinExistence type="predicted"/>
<dbReference type="Gene3D" id="3.10.580.10">
    <property type="entry name" value="CBS-domain"/>
    <property type="match status" value="1"/>
</dbReference>
<evidence type="ECO:0000256" key="2">
    <source>
        <dbReference type="PROSITE-ProRule" id="PRU00703"/>
    </source>
</evidence>
<protein>
    <submittedName>
        <fullName evidence="4">CBS domain-containing protein</fullName>
    </submittedName>
</protein>
<dbReference type="InterPro" id="IPR051257">
    <property type="entry name" value="Diverse_CBS-Domain"/>
</dbReference>
<name>A0A3P1SJB7_9GAMM</name>
<dbReference type="InterPro" id="IPR000644">
    <property type="entry name" value="CBS_dom"/>
</dbReference>
<evidence type="ECO:0000256" key="1">
    <source>
        <dbReference type="ARBA" id="ARBA00023122"/>
    </source>
</evidence>
<dbReference type="OrthoDB" id="9793295at2"/>
<accession>A0A3P1SJB7</accession>
<dbReference type="PANTHER" id="PTHR43080:SF2">
    <property type="entry name" value="CBS DOMAIN-CONTAINING PROTEIN"/>
    <property type="match status" value="1"/>
</dbReference>
<dbReference type="EMBL" id="RQXV01000015">
    <property type="protein sequence ID" value="RRC96959.1"/>
    <property type="molecule type" value="Genomic_DNA"/>
</dbReference>
<feature type="domain" description="CBS" evidence="3">
    <location>
        <begin position="13"/>
        <end position="69"/>
    </location>
</feature>
<organism evidence="4 5">
    <name type="scientific">Amphritea balenae</name>
    <dbReference type="NCBI Taxonomy" id="452629"/>
    <lineage>
        <taxon>Bacteria</taxon>
        <taxon>Pseudomonadati</taxon>
        <taxon>Pseudomonadota</taxon>
        <taxon>Gammaproteobacteria</taxon>
        <taxon>Oceanospirillales</taxon>
        <taxon>Oceanospirillaceae</taxon>
        <taxon>Amphritea</taxon>
    </lineage>
</organism>
<comment type="caution">
    <text evidence="4">The sequence shown here is derived from an EMBL/GenBank/DDBJ whole genome shotgun (WGS) entry which is preliminary data.</text>
</comment>
<evidence type="ECO:0000259" key="3">
    <source>
        <dbReference type="PROSITE" id="PS51371"/>
    </source>
</evidence>
<dbReference type="SMART" id="SM00116">
    <property type="entry name" value="CBS"/>
    <property type="match status" value="2"/>
</dbReference>
<dbReference type="AlphaFoldDB" id="A0A3P1SJB7"/>
<keyword evidence="5" id="KW-1185">Reference proteome</keyword>
<feature type="domain" description="CBS" evidence="3">
    <location>
        <begin position="108"/>
        <end position="160"/>
    </location>
</feature>
<evidence type="ECO:0000313" key="5">
    <source>
        <dbReference type="Proteomes" id="UP000267535"/>
    </source>
</evidence>
<reference evidence="4 5" key="1">
    <citation type="submission" date="2018-11" db="EMBL/GenBank/DDBJ databases">
        <title>The draft genome sequence of Amphritea balenae JAMM 1525T.</title>
        <authorList>
            <person name="Fang Z."/>
            <person name="Zhang Y."/>
            <person name="Han X."/>
        </authorList>
    </citation>
    <scope>NUCLEOTIDE SEQUENCE [LARGE SCALE GENOMIC DNA]</scope>
    <source>
        <strain evidence="4 5">JAMM 1525</strain>
    </source>
</reference>
<dbReference type="PROSITE" id="PS51371">
    <property type="entry name" value="CBS"/>
    <property type="match status" value="2"/>
</dbReference>
<evidence type="ECO:0000313" key="4">
    <source>
        <dbReference type="EMBL" id="RRC96959.1"/>
    </source>
</evidence>
<dbReference type="Pfam" id="PF00571">
    <property type="entry name" value="CBS"/>
    <property type="match status" value="2"/>
</dbReference>
<dbReference type="SUPFAM" id="SSF54631">
    <property type="entry name" value="CBS-domain pair"/>
    <property type="match status" value="1"/>
</dbReference>
<dbReference type="Proteomes" id="UP000267535">
    <property type="component" value="Unassembled WGS sequence"/>
</dbReference>
<dbReference type="RefSeq" id="WP_124927883.1">
    <property type="nucleotide sequence ID" value="NZ_BMOH01000010.1"/>
</dbReference>
<dbReference type="InterPro" id="IPR046342">
    <property type="entry name" value="CBS_dom_sf"/>
</dbReference>
<keyword evidence="1 2" id="KW-0129">CBS domain</keyword>